<evidence type="ECO:0000313" key="1">
    <source>
        <dbReference type="EMBL" id="GGK82087.1"/>
    </source>
</evidence>
<sequence length="106" mass="11832">MSLPAHPADQPSSREPDTLPVIISHADMNKAFDRGLVSPLGQTIAYAVHYQNTWWIHFEKGWIRTDKKLADMLDAEAARITAQDAIVARNAAIRAATQAEPQERQQ</sequence>
<protein>
    <submittedName>
        <fullName evidence="1">Uncharacterized protein</fullName>
    </submittedName>
</protein>
<name>A0A917R0V1_9ACTN</name>
<dbReference type="EMBL" id="BMNT01000012">
    <property type="protein sequence ID" value="GGK82087.1"/>
    <property type="molecule type" value="Genomic_DNA"/>
</dbReference>
<evidence type="ECO:0000313" key="2">
    <source>
        <dbReference type="Proteomes" id="UP000645217"/>
    </source>
</evidence>
<organism evidence="1 2">
    <name type="scientific">Sphaerisporangium melleum</name>
    <dbReference type="NCBI Taxonomy" id="321316"/>
    <lineage>
        <taxon>Bacteria</taxon>
        <taxon>Bacillati</taxon>
        <taxon>Actinomycetota</taxon>
        <taxon>Actinomycetes</taxon>
        <taxon>Streptosporangiales</taxon>
        <taxon>Streptosporangiaceae</taxon>
        <taxon>Sphaerisporangium</taxon>
    </lineage>
</organism>
<dbReference type="RefSeq" id="WP_189163232.1">
    <property type="nucleotide sequence ID" value="NZ_BMNT01000012.1"/>
</dbReference>
<accession>A0A917R0V1</accession>
<gene>
    <name evidence="1" type="ORF">GCM10007964_25960</name>
</gene>
<dbReference type="Proteomes" id="UP000645217">
    <property type="component" value="Unassembled WGS sequence"/>
</dbReference>
<keyword evidence="2" id="KW-1185">Reference proteome</keyword>
<reference evidence="1" key="1">
    <citation type="journal article" date="2014" name="Int. J. Syst. Evol. Microbiol.">
        <title>Complete genome sequence of Corynebacterium casei LMG S-19264T (=DSM 44701T), isolated from a smear-ripened cheese.</title>
        <authorList>
            <consortium name="US DOE Joint Genome Institute (JGI-PGF)"/>
            <person name="Walter F."/>
            <person name="Albersmeier A."/>
            <person name="Kalinowski J."/>
            <person name="Ruckert C."/>
        </authorList>
    </citation>
    <scope>NUCLEOTIDE SEQUENCE</scope>
    <source>
        <strain evidence="1">JCM 13064</strain>
    </source>
</reference>
<reference evidence="1" key="2">
    <citation type="submission" date="2020-09" db="EMBL/GenBank/DDBJ databases">
        <authorList>
            <person name="Sun Q."/>
            <person name="Ohkuma M."/>
        </authorList>
    </citation>
    <scope>NUCLEOTIDE SEQUENCE</scope>
    <source>
        <strain evidence="1">JCM 13064</strain>
    </source>
</reference>
<comment type="caution">
    <text evidence="1">The sequence shown here is derived from an EMBL/GenBank/DDBJ whole genome shotgun (WGS) entry which is preliminary data.</text>
</comment>
<dbReference type="AlphaFoldDB" id="A0A917R0V1"/>
<proteinExistence type="predicted"/>